<keyword evidence="3 9" id="KW-1003">Cell membrane</keyword>
<dbReference type="InterPro" id="IPR020583">
    <property type="entry name" value="Inositol_monoP_metal-BS"/>
</dbReference>
<evidence type="ECO:0000256" key="7">
    <source>
        <dbReference type="ARBA" id="ARBA00022842"/>
    </source>
</evidence>
<dbReference type="PRINTS" id="PR00377">
    <property type="entry name" value="IMPHPHTASES"/>
</dbReference>
<dbReference type="Pfam" id="PF00459">
    <property type="entry name" value="Inositol_P"/>
    <property type="match status" value="1"/>
</dbReference>
<dbReference type="PANTHER" id="PTHR43028:SF5">
    <property type="entry name" value="3'(2'),5'-BISPHOSPHATE NUCLEOTIDASE 1"/>
    <property type="match status" value="1"/>
</dbReference>
<feature type="binding site" evidence="10">
    <location>
        <position position="69"/>
    </location>
    <ligand>
        <name>Mg(2+)</name>
        <dbReference type="ChEBI" id="CHEBI:18420"/>
        <label>1</label>
        <note>catalytic</note>
    </ligand>
</feature>
<feature type="binding site" evidence="9">
    <location>
        <position position="69"/>
    </location>
    <ligand>
        <name>Mg(2+)</name>
        <dbReference type="ChEBI" id="CHEBI:18420"/>
        <label>1</label>
    </ligand>
</feature>
<dbReference type="GO" id="GO:0000287">
    <property type="term" value="F:magnesium ion binding"/>
    <property type="evidence" value="ECO:0007669"/>
    <property type="project" value="UniProtKB-UniRule"/>
</dbReference>
<dbReference type="InterPro" id="IPR006240">
    <property type="entry name" value="CysQ"/>
</dbReference>
<dbReference type="InterPro" id="IPR000760">
    <property type="entry name" value="Inositol_monophosphatase-like"/>
</dbReference>
<feature type="binding site" evidence="10">
    <location>
        <position position="89"/>
    </location>
    <ligand>
        <name>Mg(2+)</name>
        <dbReference type="ChEBI" id="CHEBI:18420"/>
        <label>1</label>
        <note>catalytic</note>
    </ligand>
</feature>
<keyword evidence="5 9" id="KW-0479">Metal-binding</keyword>
<gene>
    <name evidence="9 11" type="primary">cysQ</name>
    <name evidence="11" type="ORF">DI564_03155</name>
</gene>
<feature type="binding site" evidence="9">
    <location>
        <position position="89"/>
    </location>
    <ligand>
        <name>Mg(2+)</name>
        <dbReference type="ChEBI" id="CHEBI:18420"/>
        <label>2</label>
    </ligand>
</feature>
<evidence type="ECO:0000256" key="6">
    <source>
        <dbReference type="ARBA" id="ARBA00022801"/>
    </source>
</evidence>
<feature type="binding site" evidence="10">
    <location>
        <position position="91"/>
    </location>
    <ligand>
        <name>Mg(2+)</name>
        <dbReference type="ChEBI" id="CHEBI:18420"/>
        <label>1</label>
        <note>catalytic</note>
    </ligand>
</feature>
<feature type="binding site" evidence="9">
    <location>
        <position position="214"/>
    </location>
    <ligand>
        <name>substrate</name>
    </ligand>
</feature>
<feature type="binding site" evidence="10">
    <location>
        <position position="214"/>
    </location>
    <ligand>
        <name>Mg(2+)</name>
        <dbReference type="ChEBI" id="CHEBI:18420"/>
        <label>1</label>
        <note>catalytic</note>
    </ligand>
</feature>
<evidence type="ECO:0000256" key="8">
    <source>
        <dbReference type="ARBA" id="ARBA00023136"/>
    </source>
</evidence>
<dbReference type="PANTHER" id="PTHR43028">
    <property type="entry name" value="3'(2'),5'-BISPHOSPHATE NUCLEOTIDASE 1"/>
    <property type="match status" value="1"/>
</dbReference>
<dbReference type="Proteomes" id="UP000249046">
    <property type="component" value="Unassembled WGS sequence"/>
</dbReference>
<protein>
    <recommendedName>
        <fullName evidence="9">3'(2'),5'-bisphosphate nucleotidase CysQ</fullName>
        <ecNumber evidence="9">3.1.3.7</ecNumber>
    </recommendedName>
    <alternativeName>
        <fullName evidence="9">3'(2'),5-bisphosphonucleoside 3'(2')-phosphohydrolase</fullName>
    </alternativeName>
    <alternativeName>
        <fullName evidence="9">3'-phosphoadenosine 5'-phosphate phosphatase</fullName>
        <shortName evidence="9">PAP phosphatase</shortName>
    </alternativeName>
</protein>
<feature type="binding site" evidence="9">
    <location>
        <position position="69"/>
    </location>
    <ligand>
        <name>substrate</name>
    </ligand>
</feature>
<dbReference type="GO" id="GO:0050427">
    <property type="term" value="P:3'-phosphoadenosine 5'-phosphosulfate metabolic process"/>
    <property type="evidence" value="ECO:0007669"/>
    <property type="project" value="TreeGrafter"/>
</dbReference>
<feature type="binding site" evidence="10">
    <location>
        <position position="92"/>
    </location>
    <ligand>
        <name>Mg(2+)</name>
        <dbReference type="ChEBI" id="CHEBI:18420"/>
        <label>1</label>
        <note>catalytic</note>
    </ligand>
</feature>
<comment type="catalytic activity">
    <reaction evidence="1 9">
        <text>adenosine 3',5'-bisphosphate + H2O = AMP + phosphate</text>
        <dbReference type="Rhea" id="RHEA:10040"/>
        <dbReference type="ChEBI" id="CHEBI:15377"/>
        <dbReference type="ChEBI" id="CHEBI:43474"/>
        <dbReference type="ChEBI" id="CHEBI:58343"/>
        <dbReference type="ChEBI" id="CHEBI:456215"/>
        <dbReference type="EC" id="3.1.3.7"/>
    </reaction>
</comment>
<dbReference type="GO" id="GO:0000103">
    <property type="term" value="P:sulfate assimilation"/>
    <property type="evidence" value="ECO:0007669"/>
    <property type="project" value="TreeGrafter"/>
</dbReference>
<evidence type="ECO:0000256" key="1">
    <source>
        <dbReference type="ARBA" id="ARBA00001625"/>
    </source>
</evidence>
<evidence type="ECO:0000256" key="2">
    <source>
        <dbReference type="ARBA" id="ARBA00005289"/>
    </source>
</evidence>
<comment type="subcellular location">
    <subcellularLocation>
        <location evidence="9">Cell inner membrane</location>
        <topology evidence="9">Peripheral membrane protein</topology>
        <orientation evidence="9">Cytoplasmic side</orientation>
    </subcellularLocation>
</comment>
<dbReference type="Gene3D" id="3.40.190.80">
    <property type="match status" value="1"/>
</dbReference>
<dbReference type="NCBIfam" id="TIGR01331">
    <property type="entry name" value="bisphos_cysQ"/>
    <property type="match status" value="1"/>
</dbReference>
<comment type="function">
    <text evidence="9">Converts adenosine-3',5'-bisphosphate (PAP) to AMP.</text>
</comment>
<dbReference type="GO" id="GO:0005886">
    <property type="term" value="C:plasma membrane"/>
    <property type="evidence" value="ECO:0007669"/>
    <property type="project" value="UniProtKB-SubCell"/>
</dbReference>
<dbReference type="HAMAP" id="MF_02095">
    <property type="entry name" value="CysQ"/>
    <property type="match status" value="1"/>
</dbReference>
<comment type="similarity">
    <text evidence="2 9">Belongs to the inositol monophosphatase superfamily. CysQ family.</text>
</comment>
<dbReference type="Gene3D" id="3.30.540.10">
    <property type="entry name" value="Fructose-1,6-Bisphosphatase, subunit A, domain 1"/>
    <property type="match status" value="1"/>
</dbReference>
<proteinExistence type="inferred from homology"/>
<feature type="binding site" evidence="9">
    <location>
        <position position="214"/>
    </location>
    <ligand>
        <name>Mg(2+)</name>
        <dbReference type="ChEBI" id="CHEBI:18420"/>
        <label>2</label>
    </ligand>
</feature>
<evidence type="ECO:0000313" key="11">
    <source>
        <dbReference type="EMBL" id="PZQ18323.1"/>
    </source>
</evidence>
<dbReference type="EC" id="3.1.3.7" evidence="9"/>
<keyword evidence="7 9" id="KW-0460">Magnesium</keyword>
<evidence type="ECO:0000256" key="4">
    <source>
        <dbReference type="ARBA" id="ARBA00022519"/>
    </source>
</evidence>
<feature type="binding site" evidence="9">
    <location>
        <begin position="91"/>
        <end position="94"/>
    </location>
    <ligand>
        <name>substrate</name>
    </ligand>
</feature>
<dbReference type="GO" id="GO:0046854">
    <property type="term" value="P:phosphatidylinositol phosphate biosynthetic process"/>
    <property type="evidence" value="ECO:0007669"/>
    <property type="project" value="InterPro"/>
</dbReference>
<keyword evidence="8 9" id="KW-0472">Membrane</keyword>
<dbReference type="CDD" id="cd01638">
    <property type="entry name" value="CysQ"/>
    <property type="match status" value="1"/>
</dbReference>
<feature type="binding site" evidence="9">
    <location>
        <position position="92"/>
    </location>
    <ligand>
        <name>Mg(2+)</name>
        <dbReference type="ChEBI" id="CHEBI:18420"/>
        <label>2</label>
    </ligand>
</feature>
<reference evidence="11 12" key="1">
    <citation type="submission" date="2017-08" db="EMBL/GenBank/DDBJ databases">
        <title>Infants hospitalized years apart are colonized by the same room-sourced microbial strains.</title>
        <authorList>
            <person name="Brooks B."/>
            <person name="Olm M.R."/>
            <person name="Firek B.A."/>
            <person name="Baker R."/>
            <person name="Thomas B.C."/>
            <person name="Morowitz M.J."/>
            <person name="Banfield J.F."/>
        </authorList>
    </citation>
    <scope>NUCLEOTIDE SEQUENCE [LARGE SCALE GENOMIC DNA]</scope>
    <source>
        <strain evidence="11">S2_005_003_R2_42</strain>
    </source>
</reference>
<evidence type="ECO:0000256" key="10">
    <source>
        <dbReference type="PIRSR" id="PIRSR600760-2"/>
    </source>
</evidence>
<sequence>MSVNLQALAGAVRALADRAAAAILEVYRGDFAVRHKDDHTPLTAADLAAHRVIVAGLQALTPDWPVLSEEAAEIPWAQRRDWHCYWLVDPLDGTREFVKRNDEFTVNIALIEAGRPILGVIQVPVGGETGYAWRGGGAWLATGDGTPRRIATRRPRTPLIVAGSRSHASERMAAMLARLGEVDLIPLGSSLKFLRVADGSADLYVRLGPTSEWDTAAGQILLEEAGGALTAFDGRPFTYNARPTLLNGDFIACGDPSVDWPRRLLEDAAR</sequence>
<dbReference type="AlphaFoldDB" id="A0A2W5ML05"/>
<evidence type="ECO:0000256" key="5">
    <source>
        <dbReference type="ARBA" id="ARBA00022723"/>
    </source>
</evidence>
<dbReference type="PROSITE" id="PS00630">
    <property type="entry name" value="IMP_2"/>
    <property type="match status" value="1"/>
</dbReference>
<evidence type="ECO:0000313" key="12">
    <source>
        <dbReference type="Proteomes" id="UP000249046"/>
    </source>
</evidence>
<keyword evidence="4 9" id="KW-0997">Cell inner membrane</keyword>
<dbReference type="InterPro" id="IPR050725">
    <property type="entry name" value="CysQ/Inositol_MonoPase"/>
</dbReference>
<keyword evidence="6 9" id="KW-0378">Hydrolase</keyword>
<evidence type="ECO:0000256" key="9">
    <source>
        <dbReference type="HAMAP-Rule" id="MF_02095"/>
    </source>
</evidence>
<dbReference type="SUPFAM" id="SSF56655">
    <property type="entry name" value="Carbohydrate phosphatase"/>
    <property type="match status" value="1"/>
</dbReference>
<feature type="binding site" evidence="9">
    <location>
        <position position="91"/>
    </location>
    <ligand>
        <name>Mg(2+)</name>
        <dbReference type="ChEBI" id="CHEBI:18420"/>
        <label>1</label>
    </ligand>
</feature>
<organism evidence="11 12">
    <name type="scientific">Rhodanobacter denitrificans</name>
    <dbReference type="NCBI Taxonomy" id="666685"/>
    <lineage>
        <taxon>Bacteria</taxon>
        <taxon>Pseudomonadati</taxon>
        <taxon>Pseudomonadota</taxon>
        <taxon>Gammaproteobacteria</taxon>
        <taxon>Lysobacterales</taxon>
        <taxon>Rhodanobacteraceae</taxon>
        <taxon>Rhodanobacter</taxon>
    </lineage>
</organism>
<accession>A0A2W5ML05</accession>
<dbReference type="EMBL" id="QFPO01000003">
    <property type="protein sequence ID" value="PZQ18323.1"/>
    <property type="molecule type" value="Genomic_DNA"/>
</dbReference>
<comment type="cofactor">
    <cofactor evidence="9 10">
        <name>Mg(2+)</name>
        <dbReference type="ChEBI" id="CHEBI:18420"/>
    </cofactor>
</comment>
<name>A0A2W5ML05_9GAMM</name>
<feature type="binding site" evidence="9">
    <location>
        <position position="89"/>
    </location>
    <ligand>
        <name>Mg(2+)</name>
        <dbReference type="ChEBI" id="CHEBI:18420"/>
        <label>1</label>
    </ligand>
</feature>
<comment type="caution">
    <text evidence="11">The sequence shown here is derived from an EMBL/GenBank/DDBJ whole genome shotgun (WGS) entry which is preliminary data.</text>
</comment>
<dbReference type="PROSITE" id="PS00629">
    <property type="entry name" value="IMP_1"/>
    <property type="match status" value="1"/>
</dbReference>
<dbReference type="InterPro" id="IPR020550">
    <property type="entry name" value="Inositol_monophosphatase_CS"/>
</dbReference>
<dbReference type="GO" id="GO:0008441">
    <property type="term" value="F:3'(2'),5'-bisphosphate nucleotidase activity"/>
    <property type="evidence" value="ECO:0007669"/>
    <property type="project" value="UniProtKB-UniRule"/>
</dbReference>
<evidence type="ECO:0000256" key="3">
    <source>
        <dbReference type="ARBA" id="ARBA00022475"/>
    </source>
</evidence>